<reference evidence="2" key="2">
    <citation type="journal article" date="2015" name="Data Brief">
        <title>Shoot transcriptome of the giant reed, Arundo donax.</title>
        <authorList>
            <person name="Barrero R.A."/>
            <person name="Guerrero F.D."/>
            <person name="Moolhuijzen P."/>
            <person name="Goolsby J.A."/>
            <person name="Tidwell J."/>
            <person name="Bellgard S.E."/>
            <person name="Bellgard M.I."/>
        </authorList>
    </citation>
    <scope>NUCLEOTIDE SEQUENCE</scope>
    <source>
        <tissue evidence="2">Shoot tissue taken approximately 20 cm above the soil surface</tissue>
    </source>
</reference>
<reference evidence="2" key="1">
    <citation type="submission" date="2014-09" db="EMBL/GenBank/DDBJ databases">
        <authorList>
            <person name="Magalhaes I.L.F."/>
            <person name="Oliveira U."/>
            <person name="Santos F.R."/>
            <person name="Vidigal T.H.D.A."/>
            <person name="Brescovit A.D."/>
            <person name="Santos A.J."/>
        </authorList>
    </citation>
    <scope>NUCLEOTIDE SEQUENCE</scope>
    <source>
        <tissue evidence="2">Shoot tissue taken approximately 20 cm above the soil surface</tissue>
    </source>
</reference>
<evidence type="ECO:0000256" key="1">
    <source>
        <dbReference type="SAM" id="MobiDB-lite"/>
    </source>
</evidence>
<organism evidence="2">
    <name type="scientific">Arundo donax</name>
    <name type="common">Giant reed</name>
    <name type="synonym">Donax arundinaceus</name>
    <dbReference type="NCBI Taxonomy" id="35708"/>
    <lineage>
        <taxon>Eukaryota</taxon>
        <taxon>Viridiplantae</taxon>
        <taxon>Streptophyta</taxon>
        <taxon>Embryophyta</taxon>
        <taxon>Tracheophyta</taxon>
        <taxon>Spermatophyta</taxon>
        <taxon>Magnoliopsida</taxon>
        <taxon>Liliopsida</taxon>
        <taxon>Poales</taxon>
        <taxon>Poaceae</taxon>
        <taxon>PACMAD clade</taxon>
        <taxon>Arundinoideae</taxon>
        <taxon>Arundineae</taxon>
        <taxon>Arundo</taxon>
    </lineage>
</organism>
<dbReference type="EMBL" id="GBRH01249508">
    <property type="protein sequence ID" value="JAD48387.1"/>
    <property type="molecule type" value="Transcribed_RNA"/>
</dbReference>
<accession>A0A0A9AMQ9</accession>
<feature type="region of interest" description="Disordered" evidence="1">
    <location>
        <begin position="1"/>
        <end position="41"/>
    </location>
</feature>
<dbReference type="AlphaFoldDB" id="A0A0A9AMQ9"/>
<proteinExistence type="predicted"/>
<evidence type="ECO:0000313" key="2">
    <source>
        <dbReference type="EMBL" id="JAD48387.1"/>
    </source>
</evidence>
<name>A0A0A9AMQ9_ARUDO</name>
<protein>
    <submittedName>
        <fullName evidence="2">Uncharacterized protein</fullName>
    </submittedName>
</protein>
<sequence length="57" mass="6091">MQNGEASRRRHRWPRPAPIVSGALASSSSSTSPSSPPLLPSRYKTLSLSALPCSRLS</sequence>